<reference evidence="2 3" key="1">
    <citation type="journal article" date="2015" name="Genome Announc.">
        <title>Draft Genome of the Euendolithic (true boring) Cyanobacterium Mastigocoleus testarum strain BC008.</title>
        <authorList>
            <person name="Guida B.S."/>
            <person name="Garcia-Pichel F."/>
        </authorList>
    </citation>
    <scope>NUCLEOTIDE SEQUENCE [LARGE SCALE GENOMIC DNA]</scope>
    <source>
        <strain evidence="2 3">BC008</strain>
    </source>
</reference>
<name>A0A0V7ZCK1_9CYAN</name>
<organism evidence="2 3">
    <name type="scientific">Mastigocoleus testarum BC008</name>
    <dbReference type="NCBI Taxonomy" id="371196"/>
    <lineage>
        <taxon>Bacteria</taxon>
        <taxon>Bacillati</taxon>
        <taxon>Cyanobacteriota</taxon>
        <taxon>Cyanophyceae</taxon>
        <taxon>Nostocales</taxon>
        <taxon>Hapalosiphonaceae</taxon>
        <taxon>Mastigocoleus</taxon>
    </lineage>
</organism>
<dbReference type="AlphaFoldDB" id="A0A0V7ZCK1"/>
<protein>
    <recommendedName>
        <fullName evidence="4">ERF family protein</fullName>
    </recommendedName>
</protein>
<evidence type="ECO:0000256" key="1">
    <source>
        <dbReference type="SAM" id="MobiDB-lite"/>
    </source>
</evidence>
<gene>
    <name evidence="2" type="ORF">BC008_08760</name>
</gene>
<comment type="caution">
    <text evidence="2">The sequence shown here is derived from an EMBL/GenBank/DDBJ whole genome shotgun (WGS) entry which is preliminary data.</text>
</comment>
<dbReference type="Proteomes" id="UP000053372">
    <property type="component" value="Unassembled WGS sequence"/>
</dbReference>
<evidence type="ECO:0000313" key="3">
    <source>
        <dbReference type="Proteomes" id="UP000053372"/>
    </source>
</evidence>
<sequence>MQQIIPALIKAKRNFKKISKDAVNPYFKSKYATLDCVLDATESALAEQGLTIVQIVEGYTLQTFLYHESGEFIQSNYPLPETTDSQKLGAAITYARRYAICAMLSITADEDDDGNHSSSTKSTSNKPQKLVQNKVSQNERVKKICSLLDYPLELARQWLHQNNSTNFNSLSDEVVDGFVRSICWQWGTQNGYPVEEFGCVNPGSGVERVKQWRDELVDFALQHTG</sequence>
<dbReference type="RefSeq" id="WP_058184742.1">
    <property type="nucleotide sequence ID" value="NZ_LMTZ01000161.1"/>
</dbReference>
<dbReference type="Pfam" id="PF04404">
    <property type="entry name" value="ERF"/>
    <property type="match status" value="1"/>
</dbReference>
<evidence type="ECO:0000313" key="2">
    <source>
        <dbReference type="EMBL" id="KST62249.1"/>
    </source>
</evidence>
<dbReference type="InterPro" id="IPR007499">
    <property type="entry name" value="ERF_bacteria_virus"/>
</dbReference>
<feature type="compositionally biased region" description="Low complexity" evidence="1">
    <location>
        <begin position="116"/>
        <end position="126"/>
    </location>
</feature>
<dbReference type="OrthoDB" id="579898at2"/>
<proteinExistence type="predicted"/>
<evidence type="ECO:0008006" key="4">
    <source>
        <dbReference type="Google" id="ProtNLM"/>
    </source>
</evidence>
<accession>A0A0V7ZCK1</accession>
<keyword evidence="3" id="KW-1185">Reference proteome</keyword>
<dbReference type="EMBL" id="LMTZ01000161">
    <property type="protein sequence ID" value="KST62249.1"/>
    <property type="molecule type" value="Genomic_DNA"/>
</dbReference>
<feature type="region of interest" description="Disordered" evidence="1">
    <location>
        <begin position="110"/>
        <end position="135"/>
    </location>
</feature>